<gene>
    <name evidence="2" type="ORF">METZ01_LOCUS225505</name>
</gene>
<dbReference type="PANTHER" id="PTHR48073:SF2">
    <property type="entry name" value="O-SUCCINYLBENZOATE SYNTHASE"/>
    <property type="match status" value="1"/>
</dbReference>
<dbReference type="EMBL" id="UINC01054668">
    <property type="protein sequence ID" value="SVB72651.1"/>
    <property type="molecule type" value="Genomic_DNA"/>
</dbReference>
<dbReference type="InterPro" id="IPR029017">
    <property type="entry name" value="Enolase-like_N"/>
</dbReference>
<evidence type="ECO:0000256" key="1">
    <source>
        <dbReference type="ARBA" id="ARBA00022723"/>
    </source>
</evidence>
<protein>
    <recommendedName>
        <fullName evidence="3">Mandelate racemase/muconate lactonizing enzyme N-terminal domain-containing protein</fullName>
    </recommendedName>
</protein>
<name>A0A382GEP1_9ZZZZ</name>
<dbReference type="AlphaFoldDB" id="A0A382GEP1"/>
<dbReference type="Gene3D" id="3.20.20.120">
    <property type="entry name" value="Enolase-like C-terminal domain"/>
    <property type="match status" value="1"/>
</dbReference>
<dbReference type="Gene3D" id="3.30.390.10">
    <property type="entry name" value="Enolase-like, N-terminal domain"/>
    <property type="match status" value="1"/>
</dbReference>
<organism evidence="2">
    <name type="scientific">marine metagenome</name>
    <dbReference type="NCBI Taxonomy" id="408172"/>
    <lineage>
        <taxon>unclassified sequences</taxon>
        <taxon>metagenomes</taxon>
        <taxon>ecological metagenomes</taxon>
    </lineage>
</organism>
<dbReference type="SUPFAM" id="SSF54826">
    <property type="entry name" value="Enolase N-terminal domain-like"/>
    <property type="match status" value="1"/>
</dbReference>
<feature type="non-terminal residue" evidence="2">
    <location>
        <position position="199"/>
    </location>
</feature>
<dbReference type="InterPro" id="IPR036849">
    <property type="entry name" value="Enolase-like_C_sf"/>
</dbReference>
<evidence type="ECO:0000313" key="2">
    <source>
        <dbReference type="EMBL" id="SVB72651.1"/>
    </source>
</evidence>
<reference evidence="2" key="1">
    <citation type="submission" date="2018-05" db="EMBL/GenBank/DDBJ databases">
        <authorList>
            <person name="Lanie J.A."/>
            <person name="Ng W.-L."/>
            <person name="Kazmierczak K.M."/>
            <person name="Andrzejewski T.M."/>
            <person name="Davidsen T.M."/>
            <person name="Wayne K.J."/>
            <person name="Tettelin H."/>
            <person name="Glass J.I."/>
            <person name="Rusch D."/>
            <person name="Podicherti R."/>
            <person name="Tsui H.-C.T."/>
            <person name="Winkler M.E."/>
        </authorList>
    </citation>
    <scope>NUCLEOTIDE SEQUENCE</scope>
</reference>
<proteinExistence type="predicted"/>
<dbReference type="SUPFAM" id="SSF51604">
    <property type="entry name" value="Enolase C-terminal domain-like"/>
    <property type="match status" value="1"/>
</dbReference>
<accession>A0A382GEP1</accession>
<evidence type="ECO:0008006" key="3">
    <source>
        <dbReference type="Google" id="ProtNLM"/>
    </source>
</evidence>
<dbReference type="PANTHER" id="PTHR48073">
    <property type="entry name" value="O-SUCCINYLBENZOATE SYNTHASE-RELATED"/>
    <property type="match status" value="1"/>
</dbReference>
<sequence length="199" mass="22542">MKITNLKIRKLEIPFNMSFKHASAERNATESILVVAESDNNHKSYGESCPRSYVTDEHIDSTIAFFEKHKSSVQAIENLEELRLWIEGKKGDIDANPAAWCAIELALLDLLGKGQEKSIEELLSLPTLKGEFHYTAVLGASNHEIFKKQLQQYAHAGFSDFKLKISGKLEEDIEKLNSLKKLKNKGTRIRLDANNLWNT</sequence>
<keyword evidence="1" id="KW-0479">Metal-binding</keyword>
<dbReference type="GO" id="GO:0046872">
    <property type="term" value="F:metal ion binding"/>
    <property type="evidence" value="ECO:0007669"/>
    <property type="project" value="UniProtKB-KW"/>
</dbReference>